<dbReference type="InterPro" id="IPR037066">
    <property type="entry name" value="Plug_dom_sf"/>
</dbReference>
<evidence type="ECO:0000313" key="11">
    <source>
        <dbReference type="Proteomes" id="UP000233293"/>
    </source>
</evidence>
<evidence type="ECO:0000256" key="1">
    <source>
        <dbReference type="ARBA" id="ARBA00004571"/>
    </source>
</evidence>
<evidence type="ECO:0000256" key="5">
    <source>
        <dbReference type="ARBA" id="ARBA00022729"/>
    </source>
</evidence>
<evidence type="ECO:0000256" key="3">
    <source>
        <dbReference type="ARBA" id="ARBA00022452"/>
    </source>
</evidence>
<dbReference type="PROSITE" id="PS52016">
    <property type="entry name" value="TONB_DEPENDENT_REC_3"/>
    <property type="match status" value="1"/>
</dbReference>
<protein>
    <recommendedName>
        <fullName evidence="9">TonB-dependent receptor plug domain-containing protein</fullName>
    </recommendedName>
</protein>
<dbReference type="SUPFAM" id="SSF56935">
    <property type="entry name" value="Porins"/>
    <property type="match status" value="1"/>
</dbReference>
<dbReference type="Gene3D" id="2.170.130.10">
    <property type="entry name" value="TonB-dependent receptor, plug domain"/>
    <property type="match status" value="1"/>
</dbReference>
<evidence type="ECO:0000256" key="6">
    <source>
        <dbReference type="ARBA" id="ARBA00023136"/>
    </source>
</evidence>
<comment type="caution">
    <text evidence="10">The sequence shown here is derived from an EMBL/GenBank/DDBJ whole genome shotgun (WGS) entry which is preliminary data.</text>
</comment>
<reference evidence="11" key="1">
    <citation type="submission" date="2017-12" db="EMBL/GenBank/DDBJ databases">
        <title>Draft genome sequence of Telmatospirillum siberiense 26-4b1T, an acidotolerant peatland alphaproteobacterium potentially involved in sulfur cycling.</title>
        <authorList>
            <person name="Hausmann B."/>
            <person name="Pjevac P."/>
            <person name="Schreck K."/>
            <person name="Herbold C.W."/>
            <person name="Daims H."/>
            <person name="Wagner M."/>
            <person name="Pester M."/>
            <person name="Loy A."/>
        </authorList>
    </citation>
    <scope>NUCLEOTIDE SEQUENCE [LARGE SCALE GENOMIC DNA]</scope>
    <source>
        <strain evidence="11">26-4b1</strain>
    </source>
</reference>
<dbReference type="AlphaFoldDB" id="A0A2N3PY90"/>
<dbReference type="Proteomes" id="UP000233293">
    <property type="component" value="Unassembled WGS sequence"/>
</dbReference>
<proteinExistence type="inferred from homology"/>
<evidence type="ECO:0000259" key="9">
    <source>
        <dbReference type="Pfam" id="PF07715"/>
    </source>
</evidence>
<dbReference type="InterPro" id="IPR039426">
    <property type="entry name" value="TonB-dep_rcpt-like"/>
</dbReference>
<keyword evidence="7 8" id="KW-0998">Cell outer membrane</keyword>
<organism evidence="10 11">
    <name type="scientific">Telmatospirillum siberiense</name>
    <dbReference type="NCBI Taxonomy" id="382514"/>
    <lineage>
        <taxon>Bacteria</taxon>
        <taxon>Pseudomonadati</taxon>
        <taxon>Pseudomonadota</taxon>
        <taxon>Alphaproteobacteria</taxon>
        <taxon>Rhodospirillales</taxon>
        <taxon>Rhodospirillaceae</taxon>
        <taxon>Telmatospirillum</taxon>
    </lineage>
</organism>
<evidence type="ECO:0000256" key="7">
    <source>
        <dbReference type="ARBA" id="ARBA00023237"/>
    </source>
</evidence>
<evidence type="ECO:0000256" key="8">
    <source>
        <dbReference type="PROSITE-ProRule" id="PRU01360"/>
    </source>
</evidence>
<keyword evidence="2 8" id="KW-0813">Transport</keyword>
<evidence type="ECO:0000256" key="2">
    <source>
        <dbReference type="ARBA" id="ARBA00022448"/>
    </source>
</evidence>
<dbReference type="EMBL" id="PIUM01000005">
    <property type="protein sequence ID" value="PKU25390.1"/>
    <property type="molecule type" value="Genomic_DNA"/>
</dbReference>
<evidence type="ECO:0000313" key="10">
    <source>
        <dbReference type="EMBL" id="PKU25390.1"/>
    </source>
</evidence>
<dbReference type="Pfam" id="PF07715">
    <property type="entry name" value="Plug"/>
    <property type="match status" value="1"/>
</dbReference>
<keyword evidence="4 8" id="KW-0812">Transmembrane</keyword>
<accession>A0A2N3PY90</accession>
<sequence>MYRWHRRRAACRGDHQSAGGFVLWNRVYRGFPNDGDGKLRTPPSSLLLLTLVPCCLWAGDAGAQGLDYGQYETLFGEPVTISATGKPERVSDTPVSMDLITAEDIRRSGARDIPTLLRRLAGLDVSHASTSISDVGIGGYIRPLTSRVMVLINGRQVYYDGFGVVFWPTLPVEMPEIRQIEVLKGAQSALYGFNAVDGVINIVTFDPISDPVNAVQTRFGNQARREVAAITTQPLGERAGVRITAAGDHAHDVGMVDKSAANVAYAKNPNRRSASLDAAVILPDDSKWRLEASHTDVTGRAIAYNAFLDARLVTDSVKGSYTADTAIGRMDGTVYYTLVDVPWGETQPVGSVHNYDSTLVGQLSDLFKIGPADSFRVGLEARRNAMTSSILRGGTIGGDLTAASLMWDRQWTPAISMVNAIRYDYFQLDRSGPGTVRDIYTNEDFNRSIQGISANSAVIDKLTENDSLRLSFGRGLKLPTLGNFGLLQHYVPQYSGRYFYENPNLAAAAVYDYRIGWDHRVAPLDATARLSVFHDVTTKYVGTANFLVNRTAAIVSSMVPGSVTNGVEFDLRHKTREGWIWGGNYTFDRLHEHFDQGLHDSLPEHKINLDVGYAWGEWDAELYGSYASATKGVIITPGLPPKTTVGRVKSRTILSPHVGWQAMDNIRLELAAENLWPYQDTLPQRMETSYYLTVTITY</sequence>
<dbReference type="PANTHER" id="PTHR30069">
    <property type="entry name" value="TONB-DEPENDENT OUTER MEMBRANE RECEPTOR"/>
    <property type="match status" value="1"/>
</dbReference>
<feature type="domain" description="TonB-dependent receptor plug" evidence="9">
    <location>
        <begin position="90"/>
        <end position="199"/>
    </location>
</feature>
<dbReference type="GO" id="GO:0009279">
    <property type="term" value="C:cell outer membrane"/>
    <property type="evidence" value="ECO:0007669"/>
    <property type="project" value="UniProtKB-SubCell"/>
</dbReference>
<keyword evidence="6 8" id="KW-0472">Membrane</keyword>
<keyword evidence="3 8" id="KW-1134">Transmembrane beta strand</keyword>
<comment type="similarity">
    <text evidence="8">Belongs to the TonB-dependent receptor family.</text>
</comment>
<dbReference type="GO" id="GO:0044718">
    <property type="term" value="P:siderophore transmembrane transport"/>
    <property type="evidence" value="ECO:0007669"/>
    <property type="project" value="TreeGrafter"/>
</dbReference>
<dbReference type="InterPro" id="IPR036942">
    <property type="entry name" value="Beta-barrel_TonB_sf"/>
</dbReference>
<dbReference type="PANTHER" id="PTHR30069:SF29">
    <property type="entry name" value="HEMOGLOBIN AND HEMOGLOBIN-HAPTOGLOBIN-BINDING PROTEIN 1-RELATED"/>
    <property type="match status" value="1"/>
</dbReference>
<gene>
    <name evidence="10" type="ORF">CWS72_07310</name>
</gene>
<keyword evidence="5" id="KW-0732">Signal</keyword>
<comment type="subcellular location">
    <subcellularLocation>
        <location evidence="1 8">Cell outer membrane</location>
        <topology evidence="1 8">Multi-pass membrane protein</topology>
    </subcellularLocation>
</comment>
<dbReference type="InterPro" id="IPR012910">
    <property type="entry name" value="Plug_dom"/>
</dbReference>
<dbReference type="Gene3D" id="2.40.170.20">
    <property type="entry name" value="TonB-dependent receptor, beta-barrel domain"/>
    <property type="match status" value="1"/>
</dbReference>
<keyword evidence="11" id="KW-1185">Reference proteome</keyword>
<evidence type="ECO:0000256" key="4">
    <source>
        <dbReference type="ARBA" id="ARBA00022692"/>
    </source>
</evidence>
<name>A0A2N3PY90_9PROT</name>
<dbReference type="GO" id="GO:0015344">
    <property type="term" value="F:siderophore uptake transmembrane transporter activity"/>
    <property type="evidence" value="ECO:0007669"/>
    <property type="project" value="TreeGrafter"/>
</dbReference>